<dbReference type="AlphaFoldDB" id="A0A7J5LFB3"/>
<name>A0A7J5LFB3_BACSE</name>
<dbReference type="Proteomes" id="UP000467334">
    <property type="component" value="Unassembled WGS sequence"/>
</dbReference>
<feature type="compositionally biased region" description="Basic and acidic residues" evidence="2">
    <location>
        <begin position="258"/>
        <end position="299"/>
    </location>
</feature>
<organism evidence="3 4">
    <name type="scientific">Bacteroides stercoris</name>
    <dbReference type="NCBI Taxonomy" id="46506"/>
    <lineage>
        <taxon>Bacteria</taxon>
        <taxon>Pseudomonadati</taxon>
        <taxon>Bacteroidota</taxon>
        <taxon>Bacteroidia</taxon>
        <taxon>Bacteroidales</taxon>
        <taxon>Bacteroidaceae</taxon>
        <taxon>Bacteroides</taxon>
    </lineage>
</organism>
<sequence>MSTELIKVEEFTSLMKSAPDALGKNQKSIANCNSAGQAILDTIQGEGMTDELDAKAAEYLKKVNVTITNMKSRRAPVTQLFDRIRSIFTTDEKAIDPKDKSTIPGKIAAERDRYAALKREEERRKQQEMQRQANIEKEKGTYRFAIEQAINTHMSSYFAEQQKNLSHIWESITLATFELKEKSIRGWSTLYPREHFDTFNQDITTYYLDAQTKANIKAEILSNKYSAFSQQYKFDMEDLRQSFIDRLSSKKQELIEEEELRKKDAEAAAKAETERKQREEEERKQRELEIQQKEHEQQQKAESSIQSAQMNSLFATAAASVTTRTSKAKVTERIKILHPAGFLEIYQMWWINEGQNLTIEELEKIHKKMISFCEKKANSDDEMKIKSKYIRYEEEVKAGK</sequence>
<feature type="region of interest" description="Disordered" evidence="2">
    <location>
        <begin position="258"/>
        <end position="306"/>
    </location>
</feature>
<protein>
    <submittedName>
        <fullName evidence="3">Uncharacterized protein</fullName>
    </submittedName>
</protein>
<proteinExistence type="predicted"/>
<dbReference type="EMBL" id="WCLE01000012">
    <property type="protein sequence ID" value="KAB5314970.1"/>
    <property type="molecule type" value="Genomic_DNA"/>
</dbReference>
<comment type="caution">
    <text evidence="3">The sequence shown here is derived from an EMBL/GenBank/DDBJ whole genome shotgun (WGS) entry which is preliminary data.</text>
</comment>
<reference evidence="3 4" key="1">
    <citation type="journal article" date="2019" name="Nat. Med.">
        <title>A library of human gut bacterial isolates paired with longitudinal multiomics data enables mechanistic microbiome research.</title>
        <authorList>
            <person name="Poyet M."/>
            <person name="Groussin M."/>
            <person name="Gibbons S.M."/>
            <person name="Avila-Pacheco J."/>
            <person name="Jiang X."/>
            <person name="Kearney S.M."/>
            <person name="Perrotta A.R."/>
            <person name="Berdy B."/>
            <person name="Zhao S."/>
            <person name="Lieberman T.D."/>
            <person name="Swanson P.K."/>
            <person name="Smith M."/>
            <person name="Roesemann S."/>
            <person name="Alexander J.E."/>
            <person name="Rich S.A."/>
            <person name="Livny J."/>
            <person name="Vlamakis H."/>
            <person name="Clish C."/>
            <person name="Bullock K."/>
            <person name="Deik A."/>
            <person name="Scott J."/>
            <person name="Pierce K.A."/>
            <person name="Xavier R.J."/>
            <person name="Alm E.J."/>
        </authorList>
    </citation>
    <scope>NUCLEOTIDE SEQUENCE [LARGE SCALE GENOMIC DNA]</scope>
    <source>
        <strain evidence="3 4">BIOML-A6</strain>
    </source>
</reference>
<accession>A0A7J5LFB3</accession>
<keyword evidence="1" id="KW-0175">Coiled coil</keyword>
<gene>
    <name evidence="3" type="ORF">F9958_07475</name>
</gene>
<evidence type="ECO:0000313" key="3">
    <source>
        <dbReference type="EMBL" id="KAB5314970.1"/>
    </source>
</evidence>
<evidence type="ECO:0000256" key="2">
    <source>
        <dbReference type="SAM" id="MobiDB-lite"/>
    </source>
</evidence>
<feature type="coiled-coil region" evidence="1">
    <location>
        <begin position="107"/>
        <end position="139"/>
    </location>
</feature>
<evidence type="ECO:0000313" key="4">
    <source>
        <dbReference type="Proteomes" id="UP000467334"/>
    </source>
</evidence>
<evidence type="ECO:0000256" key="1">
    <source>
        <dbReference type="SAM" id="Coils"/>
    </source>
</evidence>
<dbReference type="RefSeq" id="WP_151871368.1">
    <property type="nucleotide sequence ID" value="NZ_RCXV01000012.1"/>
</dbReference>